<feature type="compositionally biased region" description="Low complexity" evidence="1">
    <location>
        <begin position="301"/>
        <end position="319"/>
    </location>
</feature>
<dbReference type="Proteomes" id="UP000054558">
    <property type="component" value="Unassembled WGS sequence"/>
</dbReference>
<feature type="region of interest" description="Disordered" evidence="1">
    <location>
        <begin position="1"/>
        <end position="96"/>
    </location>
</feature>
<reference evidence="2 3" key="1">
    <citation type="journal article" date="2014" name="Nat. Commun.">
        <title>Klebsormidium flaccidum genome reveals primary factors for plant terrestrial adaptation.</title>
        <authorList>
            <person name="Hori K."/>
            <person name="Maruyama F."/>
            <person name="Fujisawa T."/>
            <person name="Togashi T."/>
            <person name="Yamamoto N."/>
            <person name="Seo M."/>
            <person name="Sato S."/>
            <person name="Yamada T."/>
            <person name="Mori H."/>
            <person name="Tajima N."/>
            <person name="Moriyama T."/>
            <person name="Ikeuchi M."/>
            <person name="Watanabe M."/>
            <person name="Wada H."/>
            <person name="Kobayashi K."/>
            <person name="Saito M."/>
            <person name="Masuda T."/>
            <person name="Sasaki-Sekimoto Y."/>
            <person name="Mashiguchi K."/>
            <person name="Awai K."/>
            <person name="Shimojima M."/>
            <person name="Masuda S."/>
            <person name="Iwai M."/>
            <person name="Nobusawa T."/>
            <person name="Narise T."/>
            <person name="Kondo S."/>
            <person name="Saito H."/>
            <person name="Sato R."/>
            <person name="Murakawa M."/>
            <person name="Ihara Y."/>
            <person name="Oshima-Yamada Y."/>
            <person name="Ohtaka K."/>
            <person name="Satoh M."/>
            <person name="Sonobe K."/>
            <person name="Ishii M."/>
            <person name="Ohtani R."/>
            <person name="Kanamori-Sato M."/>
            <person name="Honoki R."/>
            <person name="Miyazaki D."/>
            <person name="Mochizuki H."/>
            <person name="Umetsu J."/>
            <person name="Higashi K."/>
            <person name="Shibata D."/>
            <person name="Kamiya Y."/>
            <person name="Sato N."/>
            <person name="Nakamura Y."/>
            <person name="Tabata S."/>
            <person name="Ida S."/>
            <person name="Kurokawa K."/>
            <person name="Ohta H."/>
        </authorList>
    </citation>
    <scope>NUCLEOTIDE SEQUENCE [LARGE SCALE GENOMIC DNA]</scope>
    <source>
        <strain evidence="2 3">NIES-2285</strain>
    </source>
</reference>
<evidence type="ECO:0000313" key="3">
    <source>
        <dbReference type="Proteomes" id="UP000054558"/>
    </source>
</evidence>
<dbReference type="EMBL" id="DF237033">
    <property type="protein sequence ID" value="GAQ81584.1"/>
    <property type="molecule type" value="Genomic_DNA"/>
</dbReference>
<feature type="compositionally biased region" description="Acidic residues" evidence="1">
    <location>
        <begin position="33"/>
        <end position="50"/>
    </location>
</feature>
<accession>A0A1Y1HSH0</accession>
<name>A0A1Y1HSH0_KLENI</name>
<feature type="region of interest" description="Disordered" evidence="1">
    <location>
        <begin position="257"/>
        <end position="328"/>
    </location>
</feature>
<proteinExistence type="predicted"/>
<dbReference type="AlphaFoldDB" id="A0A1Y1HSH0"/>
<dbReference type="OMA" id="ICLGRTE"/>
<feature type="region of interest" description="Disordered" evidence="1">
    <location>
        <begin position="109"/>
        <end position="146"/>
    </location>
</feature>
<sequence>AHHGGDAPVGRATGETPPNGHVAFPRPLKNGCDPDDFFDYFTEEEVDFEPTPEPSPKLPRSAQADVIPAVRPPPSADRRPVHQRLGSPVRTPERRPISERLTVPVQEERVPIADCLGPTNRPNLQGRLGTPNPSPPTGPTESNPGDRLLALAAKTEEREAIELSSHLEGFSSLTLAPRSRLRLVESTWGAHCADPNNICLGRTEDLDCMEGIQAQIAEAMEAVQAAKWQADFTKAREEAQAKAAAVSSVPTVTIGAEFKLPKGKRPANRRGGKGKKGALRPSSGKQKLAQDGSRTTPLERSSTTTSVVTTKAISTSVRTVSRKSRWDV</sequence>
<organism evidence="2 3">
    <name type="scientific">Klebsormidium nitens</name>
    <name type="common">Green alga</name>
    <name type="synonym">Ulothrix nitens</name>
    <dbReference type="NCBI Taxonomy" id="105231"/>
    <lineage>
        <taxon>Eukaryota</taxon>
        <taxon>Viridiplantae</taxon>
        <taxon>Streptophyta</taxon>
        <taxon>Klebsormidiophyceae</taxon>
        <taxon>Klebsormidiales</taxon>
        <taxon>Klebsormidiaceae</taxon>
        <taxon>Klebsormidium</taxon>
    </lineage>
</organism>
<protein>
    <submittedName>
        <fullName evidence="2">Uncharacterized protein</fullName>
    </submittedName>
</protein>
<gene>
    <name evidence="2" type="ORF">KFL_000840260</name>
</gene>
<evidence type="ECO:0000256" key="1">
    <source>
        <dbReference type="SAM" id="MobiDB-lite"/>
    </source>
</evidence>
<feature type="non-terminal residue" evidence="2">
    <location>
        <position position="1"/>
    </location>
</feature>
<keyword evidence="3" id="KW-1185">Reference proteome</keyword>
<evidence type="ECO:0000313" key="2">
    <source>
        <dbReference type="EMBL" id="GAQ81584.1"/>
    </source>
</evidence>
<feature type="compositionally biased region" description="Basic residues" evidence="1">
    <location>
        <begin position="261"/>
        <end position="278"/>
    </location>
</feature>